<dbReference type="EC" id="5.3.1.9" evidence="7"/>
<dbReference type="UniPathway" id="UPA00138"/>
<feature type="active site" description="Proton donor" evidence="7">
    <location>
        <position position="367"/>
    </location>
</feature>
<dbReference type="CDD" id="cd05016">
    <property type="entry name" value="SIS_PGI_2"/>
    <property type="match status" value="1"/>
</dbReference>
<dbReference type="OrthoDB" id="140919at2"/>
<accession>A0A1M6RVY5</accession>
<feature type="active site" evidence="7">
    <location>
        <position position="398"/>
    </location>
</feature>
<dbReference type="FunFam" id="3.40.50.10490:FF:000060">
    <property type="entry name" value="Glucose-6-phosphate isomerase"/>
    <property type="match status" value="1"/>
</dbReference>
<comment type="pathway">
    <text evidence="1 7 8">Carbohydrate degradation; glycolysis; D-glyceraldehyde 3-phosphate and glycerone phosphate from D-glucose: step 2/4.</text>
</comment>
<evidence type="ECO:0000313" key="10">
    <source>
        <dbReference type="Proteomes" id="UP000184248"/>
    </source>
</evidence>
<keyword evidence="5 7" id="KW-0413">Isomerase</keyword>
<dbReference type="GO" id="GO:0048029">
    <property type="term" value="F:monosaccharide binding"/>
    <property type="evidence" value="ECO:0007669"/>
    <property type="project" value="TreeGrafter"/>
</dbReference>
<dbReference type="GO" id="GO:0005829">
    <property type="term" value="C:cytosol"/>
    <property type="evidence" value="ECO:0007669"/>
    <property type="project" value="TreeGrafter"/>
</dbReference>
<dbReference type="GO" id="GO:0006096">
    <property type="term" value="P:glycolytic process"/>
    <property type="evidence" value="ECO:0007669"/>
    <property type="project" value="UniProtKB-UniRule"/>
</dbReference>
<dbReference type="Gene3D" id="1.10.1390.10">
    <property type="match status" value="1"/>
</dbReference>
<sequence length="561" mass="62419">MSHPPVEQRGAWRALADHADEIGQRHLRDFFTDQQGRFATFSRQAAGLTLDLSKQRWNETTLSLLLELARDAGVPNAIRGLLAGERLNLSENRPALHTALRLPADARLDVEGEDLVTSVHATLDRMASMVERFHSGQWRGATGKPIRDVVNLGVGGSDLGPLMVTHALADYRPEGVHRIDVHFASTMDGSQLADYLSRLNPETTLFVLSSKSFTTIDTMTNARTARDWLKARLLGGDREEGVDEALVMRQHFVGVSASPEKMREWGIADEHQLEFWEWVGGRYSLWGGIGLPIALVVGMQNFRELLAGAHDMDRHFSEAEMSDNLPVLLALAGIWNVNFLDIRAHSILPYDGRLEYFAAYLEQLEMESNGKSVNHDGEPVGYSTCPVLWGQLGPNAQHAFYQLLHQGTQSVECDFIAPRVRYDDVADPATRDHLMSQHRLTLSNCFAQSRALMLGDAALEDEGPRPGHKRYAGNQPSSTLLLDRLTPRTLGALVALYEHKVFVQATIWDINPFDQWGVELGKTLAGETQRILEHQAGLDGMDDSTRGLIEAVWAAESREPE</sequence>
<dbReference type="InterPro" id="IPR046348">
    <property type="entry name" value="SIS_dom_sf"/>
</dbReference>
<evidence type="ECO:0000256" key="8">
    <source>
        <dbReference type="RuleBase" id="RU000612"/>
    </source>
</evidence>
<dbReference type="InterPro" id="IPR018189">
    <property type="entry name" value="Phosphoglucose_isomerase_CS"/>
</dbReference>
<evidence type="ECO:0000256" key="7">
    <source>
        <dbReference type="HAMAP-Rule" id="MF_00473"/>
    </source>
</evidence>
<evidence type="ECO:0000256" key="4">
    <source>
        <dbReference type="ARBA" id="ARBA00023152"/>
    </source>
</evidence>
<dbReference type="PROSITE" id="PS51463">
    <property type="entry name" value="P_GLUCOSE_ISOMERASE_3"/>
    <property type="match status" value="1"/>
</dbReference>
<comment type="pathway">
    <text evidence="7">Carbohydrate biosynthesis; gluconeogenesis.</text>
</comment>
<feature type="active site" evidence="7">
    <location>
        <position position="522"/>
    </location>
</feature>
<comment type="similarity">
    <text evidence="2 7 8">Belongs to the GPI family.</text>
</comment>
<evidence type="ECO:0000256" key="6">
    <source>
        <dbReference type="ARBA" id="ARBA00029321"/>
    </source>
</evidence>
<proteinExistence type="inferred from homology"/>
<dbReference type="Pfam" id="PF00342">
    <property type="entry name" value="PGI"/>
    <property type="match status" value="1"/>
</dbReference>
<dbReference type="PRINTS" id="PR00662">
    <property type="entry name" value="G6PISOMERASE"/>
</dbReference>
<dbReference type="EMBL" id="FRAL01000002">
    <property type="protein sequence ID" value="SHK36631.1"/>
    <property type="molecule type" value="Genomic_DNA"/>
</dbReference>
<dbReference type="RefSeq" id="WP_064699397.1">
    <property type="nucleotide sequence ID" value="NZ_BDEO01000007.1"/>
</dbReference>
<comment type="function">
    <text evidence="7">Catalyzes the reversible isomerization of glucose-6-phosphate to fructose-6-phosphate.</text>
</comment>
<dbReference type="InterPro" id="IPR001672">
    <property type="entry name" value="G6P_Isomerase"/>
</dbReference>
<protein>
    <recommendedName>
        <fullName evidence="7">Glucose-6-phosphate isomerase</fullName>
        <shortName evidence="7">GPI</shortName>
        <ecNumber evidence="7">5.3.1.9</ecNumber>
    </recommendedName>
    <alternativeName>
        <fullName evidence="7">Phosphoglucose isomerase</fullName>
        <shortName evidence="7">PGI</shortName>
    </alternativeName>
    <alternativeName>
        <fullName evidence="7">Phosphohexose isomerase</fullName>
        <shortName evidence="7">PHI</shortName>
    </alternativeName>
</protein>
<keyword evidence="3 7" id="KW-0312">Gluconeogenesis</keyword>
<dbReference type="PROSITE" id="PS00174">
    <property type="entry name" value="P_GLUCOSE_ISOMERASE_2"/>
    <property type="match status" value="1"/>
</dbReference>
<gene>
    <name evidence="7" type="primary">pgi</name>
    <name evidence="9" type="ORF">SAMN05192556_102427</name>
</gene>
<organism evidence="9 10">
    <name type="scientific">Halomonas caseinilytica</name>
    <dbReference type="NCBI Taxonomy" id="438744"/>
    <lineage>
        <taxon>Bacteria</taxon>
        <taxon>Pseudomonadati</taxon>
        <taxon>Pseudomonadota</taxon>
        <taxon>Gammaproteobacteria</taxon>
        <taxon>Oceanospirillales</taxon>
        <taxon>Halomonadaceae</taxon>
        <taxon>Halomonas</taxon>
    </lineage>
</organism>
<comment type="catalytic activity">
    <reaction evidence="6 7 8">
        <text>alpha-D-glucose 6-phosphate = beta-D-fructose 6-phosphate</text>
        <dbReference type="Rhea" id="RHEA:11816"/>
        <dbReference type="ChEBI" id="CHEBI:57634"/>
        <dbReference type="ChEBI" id="CHEBI:58225"/>
        <dbReference type="EC" id="5.3.1.9"/>
    </reaction>
</comment>
<keyword evidence="7" id="KW-0963">Cytoplasm</keyword>
<keyword evidence="4 7" id="KW-0324">Glycolysis</keyword>
<dbReference type="AlphaFoldDB" id="A0A1M6RVY5"/>
<dbReference type="CDD" id="cd05015">
    <property type="entry name" value="SIS_PGI_1"/>
    <property type="match status" value="1"/>
</dbReference>
<dbReference type="GO" id="GO:0006094">
    <property type="term" value="P:gluconeogenesis"/>
    <property type="evidence" value="ECO:0007669"/>
    <property type="project" value="UniProtKB-UniRule"/>
</dbReference>
<dbReference type="GO" id="GO:0097367">
    <property type="term" value="F:carbohydrate derivative binding"/>
    <property type="evidence" value="ECO:0007669"/>
    <property type="project" value="InterPro"/>
</dbReference>
<comment type="subcellular location">
    <subcellularLocation>
        <location evidence="7">Cytoplasm</location>
    </subcellularLocation>
</comment>
<dbReference type="NCBIfam" id="NF001211">
    <property type="entry name" value="PRK00179.1"/>
    <property type="match status" value="1"/>
</dbReference>
<dbReference type="InterPro" id="IPR035482">
    <property type="entry name" value="SIS_PGI_2"/>
</dbReference>
<dbReference type="GO" id="GO:0004347">
    <property type="term" value="F:glucose-6-phosphate isomerase activity"/>
    <property type="evidence" value="ECO:0007669"/>
    <property type="project" value="UniProtKB-UniRule"/>
</dbReference>
<keyword evidence="10" id="KW-1185">Reference proteome</keyword>
<name>A0A1M6RVY5_9GAMM</name>
<evidence type="ECO:0000313" key="9">
    <source>
        <dbReference type="EMBL" id="SHK36631.1"/>
    </source>
</evidence>
<dbReference type="PANTHER" id="PTHR11469:SF1">
    <property type="entry name" value="GLUCOSE-6-PHOSPHATE ISOMERASE"/>
    <property type="match status" value="1"/>
</dbReference>
<dbReference type="InterPro" id="IPR035476">
    <property type="entry name" value="SIS_PGI_1"/>
</dbReference>
<dbReference type="GO" id="GO:0051156">
    <property type="term" value="P:glucose 6-phosphate metabolic process"/>
    <property type="evidence" value="ECO:0007669"/>
    <property type="project" value="TreeGrafter"/>
</dbReference>
<dbReference type="HAMAP" id="MF_00473">
    <property type="entry name" value="G6P_isomerase"/>
    <property type="match status" value="1"/>
</dbReference>
<dbReference type="Proteomes" id="UP000184248">
    <property type="component" value="Unassembled WGS sequence"/>
</dbReference>
<evidence type="ECO:0000256" key="5">
    <source>
        <dbReference type="ARBA" id="ARBA00023235"/>
    </source>
</evidence>
<dbReference type="InterPro" id="IPR023096">
    <property type="entry name" value="G6P_Isomerase_C"/>
</dbReference>
<dbReference type="PANTHER" id="PTHR11469">
    <property type="entry name" value="GLUCOSE-6-PHOSPHATE ISOMERASE"/>
    <property type="match status" value="1"/>
</dbReference>
<dbReference type="UniPathway" id="UPA00109">
    <property type="reaction ID" value="UER00181"/>
</dbReference>
<dbReference type="SUPFAM" id="SSF53697">
    <property type="entry name" value="SIS domain"/>
    <property type="match status" value="1"/>
</dbReference>
<evidence type="ECO:0000256" key="2">
    <source>
        <dbReference type="ARBA" id="ARBA00006604"/>
    </source>
</evidence>
<evidence type="ECO:0000256" key="3">
    <source>
        <dbReference type="ARBA" id="ARBA00022432"/>
    </source>
</evidence>
<evidence type="ECO:0000256" key="1">
    <source>
        <dbReference type="ARBA" id="ARBA00004926"/>
    </source>
</evidence>
<reference evidence="10" key="1">
    <citation type="submission" date="2016-11" db="EMBL/GenBank/DDBJ databases">
        <authorList>
            <person name="Varghese N."/>
            <person name="Submissions S."/>
        </authorList>
    </citation>
    <scope>NUCLEOTIDE SEQUENCE [LARGE SCALE GENOMIC DNA]</scope>
    <source>
        <strain evidence="10">ALO Sharm</strain>
    </source>
</reference>
<dbReference type="Gene3D" id="3.40.50.10490">
    <property type="entry name" value="Glucose-6-phosphate isomerase like protein, domain 1"/>
    <property type="match status" value="2"/>
</dbReference>